<reference evidence="2 3" key="1">
    <citation type="submission" date="2014-09" db="EMBL/GenBank/DDBJ databases">
        <authorList>
            <person name="Martin A.A."/>
        </authorList>
    </citation>
    <scope>NUCLEOTIDE SEQUENCE</scope>
    <source>
        <strain evidence="3">ED321</strain>
        <strain evidence="2">ED321 Heterogonic</strain>
    </source>
</reference>
<dbReference type="WBParaSite" id="SRAE_1000072300.1">
    <property type="protein sequence ID" value="SRAE_1000072300.1"/>
    <property type="gene ID" value="WBGene00257320"/>
</dbReference>
<evidence type="ECO:0000313" key="4">
    <source>
        <dbReference type="WBParaSite" id="SRAE_1000072300.1"/>
    </source>
</evidence>
<accession>A0A090KY55</accession>
<reference evidence="4" key="2">
    <citation type="submission" date="2020-12" db="UniProtKB">
        <authorList>
            <consortium name="WormBaseParasite"/>
        </authorList>
    </citation>
    <scope>IDENTIFICATION</scope>
</reference>
<dbReference type="EMBL" id="LN609528">
    <property type="protein sequence ID" value="CEF62450.1"/>
    <property type="molecule type" value="Genomic_DNA"/>
</dbReference>
<dbReference type="CTD" id="36374815"/>
<keyword evidence="3" id="KW-1185">Reference proteome</keyword>
<evidence type="ECO:0000313" key="3">
    <source>
        <dbReference type="Proteomes" id="UP000035682"/>
    </source>
</evidence>
<sequence length="116" mass="13846">MTRVYFVTIFFLIVLLLLCENEVLPFDSNNKYQDENFLSNAYNDYGLQYLKNMNDNKQFFKNDNFFEKRKFESNDYESFVPIAKPSWAGIGGVWGKRSSNQNLEYRNNLMFQKLFG</sequence>
<protein>
    <submittedName>
        <fullName evidence="2 4">Uncharacterized protein</fullName>
    </submittedName>
</protein>
<name>A0A090KY55_STRRB</name>
<dbReference type="GeneID" id="36374815"/>
<evidence type="ECO:0000313" key="5">
    <source>
        <dbReference type="WormBase" id="SRAE_1000072300"/>
    </source>
</evidence>
<dbReference type="RefSeq" id="XP_024501652.1">
    <property type="nucleotide sequence ID" value="XM_024647590.1"/>
</dbReference>
<dbReference type="WormBase" id="SRAE_1000072300">
    <property type="protein sequence ID" value="SRP04390"/>
    <property type="gene ID" value="WBGene00257320"/>
</dbReference>
<dbReference type="AlphaFoldDB" id="A0A090KY55"/>
<evidence type="ECO:0000256" key="1">
    <source>
        <dbReference type="SAM" id="SignalP"/>
    </source>
</evidence>
<feature type="signal peptide" evidence="1">
    <location>
        <begin position="1"/>
        <end position="25"/>
    </location>
</feature>
<gene>
    <name evidence="2 4 5" type="ORF">SRAE_1000072300</name>
</gene>
<dbReference type="Proteomes" id="UP000035682">
    <property type="component" value="Unplaced"/>
</dbReference>
<proteinExistence type="predicted"/>
<organism evidence="2">
    <name type="scientific">Strongyloides ratti</name>
    <name type="common">Parasitic roundworm</name>
    <dbReference type="NCBI Taxonomy" id="34506"/>
    <lineage>
        <taxon>Eukaryota</taxon>
        <taxon>Metazoa</taxon>
        <taxon>Ecdysozoa</taxon>
        <taxon>Nematoda</taxon>
        <taxon>Chromadorea</taxon>
        <taxon>Rhabditida</taxon>
        <taxon>Tylenchina</taxon>
        <taxon>Panagrolaimomorpha</taxon>
        <taxon>Strongyloidoidea</taxon>
        <taxon>Strongyloididae</taxon>
        <taxon>Strongyloides</taxon>
    </lineage>
</organism>
<keyword evidence="1" id="KW-0732">Signal</keyword>
<feature type="chain" id="PRO_5015030276" evidence="1">
    <location>
        <begin position="26"/>
        <end position="116"/>
    </location>
</feature>
<evidence type="ECO:0000313" key="2">
    <source>
        <dbReference type="EMBL" id="CEF62450.1"/>
    </source>
</evidence>